<dbReference type="RefSeq" id="WP_071472769.1">
    <property type="nucleotide sequence ID" value="NZ_MDKE01000022.1"/>
</dbReference>
<dbReference type="GO" id="GO:0003677">
    <property type="term" value="F:DNA binding"/>
    <property type="evidence" value="ECO:0007669"/>
    <property type="project" value="InterPro"/>
</dbReference>
<dbReference type="EMBL" id="MDKE01000022">
    <property type="protein sequence ID" value="OIN09101.1"/>
    <property type="molecule type" value="Genomic_DNA"/>
</dbReference>
<accession>A0A1J4QDH1</accession>
<dbReference type="STRING" id="1414654.BFR47_02150"/>
<dbReference type="InterPro" id="IPR009679">
    <property type="entry name" value="Phage_186_CII-like"/>
</dbReference>
<protein>
    <submittedName>
        <fullName evidence="1">Uncharacterized protein</fullName>
    </submittedName>
</protein>
<reference evidence="1 2" key="1">
    <citation type="submission" date="2016-07" db="EMBL/GenBank/DDBJ databases">
        <title>Draft Genome Sequence of Oceanisphaera psychrotolerans, isolated from coastal sediment samples.</title>
        <authorList>
            <person name="Zhuo S."/>
            <person name="Ruan Z."/>
        </authorList>
    </citation>
    <scope>NUCLEOTIDE SEQUENCE [LARGE SCALE GENOMIC DNA]</scope>
    <source>
        <strain evidence="1 2">LAM-WHM-ZC</strain>
    </source>
</reference>
<dbReference type="Pfam" id="PF06892">
    <property type="entry name" value="Phage_CP76"/>
    <property type="match status" value="1"/>
</dbReference>
<proteinExistence type="predicted"/>
<keyword evidence="2" id="KW-1185">Reference proteome</keyword>
<organism evidence="1 2">
    <name type="scientific">Oceanisphaera psychrotolerans</name>
    <dbReference type="NCBI Taxonomy" id="1414654"/>
    <lineage>
        <taxon>Bacteria</taxon>
        <taxon>Pseudomonadati</taxon>
        <taxon>Pseudomonadota</taxon>
        <taxon>Gammaproteobacteria</taxon>
        <taxon>Aeromonadales</taxon>
        <taxon>Aeromonadaceae</taxon>
        <taxon>Oceanisphaera</taxon>
    </lineage>
</organism>
<dbReference type="OrthoDB" id="6418490at2"/>
<dbReference type="Proteomes" id="UP000243073">
    <property type="component" value="Unassembled WGS sequence"/>
</dbReference>
<dbReference type="AlphaFoldDB" id="A0A1J4QDH1"/>
<sequence>MYKPHLDKYGTEFPHWESAVTRFKAAHNQSDVARAIGSKPQLWINKLSADQNGEPTVKNVIAAARVTGDHTLVHGLLLELDMAGITLPKSDHQGSDTPLTSQALEITATAGELARDAITVQQAGRVSRTKRDNAVNKATSLMGALALFVHDVEARFQAVPGLTIAIDTFSNSAMPGITG</sequence>
<evidence type="ECO:0000313" key="2">
    <source>
        <dbReference type="Proteomes" id="UP000243073"/>
    </source>
</evidence>
<name>A0A1J4QDH1_9GAMM</name>
<evidence type="ECO:0000313" key="1">
    <source>
        <dbReference type="EMBL" id="OIN09101.1"/>
    </source>
</evidence>
<comment type="caution">
    <text evidence="1">The sequence shown here is derived from an EMBL/GenBank/DDBJ whole genome shotgun (WGS) entry which is preliminary data.</text>
</comment>
<gene>
    <name evidence="1" type="ORF">BFR47_02150</name>
</gene>